<sequence>MIEFEGSEPLLLPCKVKLQAPNTLDALSDILSWFGRLQHPSVPSSIWIRCQLALAEGFTNAVRHAHRNQPPDVKVEIEVALCEEKIEIRIWDYGPPFDLMGKLQQMPGGIDKGAGGGRGLKLMRDIADFLSYEPTGDGRNCLLIVKNY</sequence>
<organism evidence="2 3">
    <name type="scientific">Limnoraphis robusta CS-951</name>
    <dbReference type="NCBI Taxonomy" id="1637645"/>
    <lineage>
        <taxon>Bacteria</taxon>
        <taxon>Bacillati</taxon>
        <taxon>Cyanobacteriota</taxon>
        <taxon>Cyanophyceae</taxon>
        <taxon>Oscillatoriophycideae</taxon>
        <taxon>Oscillatoriales</taxon>
        <taxon>Sirenicapillariaceae</taxon>
        <taxon>Limnoraphis</taxon>
    </lineage>
</organism>
<dbReference type="RefSeq" id="WP_046281599.1">
    <property type="nucleotide sequence ID" value="NZ_LATL02000246.1"/>
</dbReference>
<dbReference type="InterPro" id="IPR003594">
    <property type="entry name" value="HATPase_dom"/>
</dbReference>
<dbReference type="OrthoDB" id="424943at2"/>
<dbReference type="InterPro" id="IPR036890">
    <property type="entry name" value="HATPase_C_sf"/>
</dbReference>
<protein>
    <submittedName>
        <fullName evidence="2">Anti-sigma regulatory factor</fullName>
    </submittedName>
</protein>
<gene>
    <name evidence="2" type="ORF">WN50_26445</name>
</gene>
<dbReference type="PATRIC" id="fig|1637645.4.peg.4880"/>
<dbReference type="SUPFAM" id="SSF55874">
    <property type="entry name" value="ATPase domain of HSP90 chaperone/DNA topoisomerase II/histidine kinase"/>
    <property type="match status" value="1"/>
</dbReference>
<dbReference type="AlphaFoldDB" id="A0A0F5Y9D2"/>
<proteinExistence type="predicted"/>
<dbReference type="Gene3D" id="3.30.565.10">
    <property type="entry name" value="Histidine kinase-like ATPase, C-terminal domain"/>
    <property type="match status" value="1"/>
</dbReference>
<dbReference type="Proteomes" id="UP000033607">
    <property type="component" value="Unassembled WGS sequence"/>
</dbReference>
<accession>A0A0F5Y9D2</accession>
<evidence type="ECO:0000313" key="2">
    <source>
        <dbReference type="EMBL" id="KKD35237.1"/>
    </source>
</evidence>
<dbReference type="CDD" id="cd16936">
    <property type="entry name" value="HATPase_RsbW-like"/>
    <property type="match status" value="1"/>
</dbReference>
<feature type="domain" description="Histidine kinase/HSP90-like ATPase" evidence="1">
    <location>
        <begin position="21"/>
        <end position="145"/>
    </location>
</feature>
<evidence type="ECO:0000313" key="3">
    <source>
        <dbReference type="Proteomes" id="UP000033607"/>
    </source>
</evidence>
<dbReference type="Pfam" id="PF13581">
    <property type="entry name" value="HATPase_c_2"/>
    <property type="match status" value="1"/>
</dbReference>
<comment type="caution">
    <text evidence="2">The sequence shown here is derived from an EMBL/GenBank/DDBJ whole genome shotgun (WGS) entry which is preliminary data.</text>
</comment>
<name>A0A0F5Y9D2_9CYAN</name>
<reference evidence="2 3" key="1">
    <citation type="submission" date="2015-06" db="EMBL/GenBank/DDBJ databases">
        <title>Draft genome assembly of filamentous brackish cyanobacterium Limnoraphis robusta strain CS-951.</title>
        <authorList>
            <person name="Willis A."/>
            <person name="Parks M."/>
            <person name="Burford M.A."/>
        </authorList>
    </citation>
    <scope>NUCLEOTIDE SEQUENCE [LARGE SCALE GENOMIC DNA]</scope>
    <source>
        <strain evidence="2 3">CS-951</strain>
    </source>
</reference>
<dbReference type="EMBL" id="LATL02000246">
    <property type="protein sequence ID" value="KKD35237.1"/>
    <property type="molecule type" value="Genomic_DNA"/>
</dbReference>
<evidence type="ECO:0000259" key="1">
    <source>
        <dbReference type="Pfam" id="PF13581"/>
    </source>
</evidence>